<protein>
    <submittedName>
        <fullName evidence="2">Uncharacterized protein</fullName>
    </submittedName>
</protein>
<evidence type="ECO:0000313" key="3">
    <source>
        <dbReference type="Proteomes" id="UP000678393"/>
    </source>
</evidence>
<keyword evidence="3" id="KW-1185">Reference proteome</keyword>
<dbReference type="OrthoDB" id="6154219at2759"/>
<evidence type="ECO:0000256" key="1">
    <source>
        <dbReference type="SAM" id="MobiDB-lite"/>
    </source>
</evidence>
<sequence length="365" mass="40565">MSSVHAPSFDIMRPPKPPCWRDFVLSTSKGINFDGLDISEQTERMLAARAPVQDVVEPTRVAVSLPGSRLSRLARRPRARIHRTRSEHVIQAEDLPESEFTATLANTDPKGLRGLVPDGRLYVEENNRRCQNWLASIEAAEPLDKVDYTTDQQASLPAHDAESLDIEKRDMRTLGTKDMEIDCLRQAGNYLIPIYESQQGVDVEVPEETFVWSTVANTRQQSPSLREESCSPSREIKLKEENNKISGKLHDPQTLLPVNSKRLDNSVAQNSSCEGSSTNLSSRVFKCGKISCGKKLYKLCCDYEDAASSSWRDADIHGDNVNGVVDNKNHTSQMHIQGHNASIFSSPAPSKSRPYSRSSSLPSAT</sequence>
<comment type="caution">
    <text evidence="2">The sequence shown here is derived from an EMBL/GenBank/DDBJ whole genome shotgun (WGS) entry which is preliminary data.</text>
</comment>
<feature type="compositionally biased region" description="Low complexity" evidence="1">
    <location>
        <begin position="345"/>
        <end position="365"/>
    </location>
</feature>
<proteinExistence type="predicted"/>
<dbReference type="EMBL" id="CAJHNH020007645">
    <property type="protein sequence ID" value="CAG5134832.1"/>
    <property type="molecule type" value="Genomic_DNA"/>
</dbReference>
<dbReference type="Proteomes" id="UP000678393">
    <property type="component" value="Unassembled WGS sequence"/>
</dbReference>
<organism evidence="2 3">
    <name type="scientific">Candidula unifasciata</name>
    <dbReference type="NCBI Taxonomy" id="100452"/>
    <lineage>
        <taxon>Eukaryota</taxon>
        <taxon>Metazoa</taxon>
        <taxon>Spiralia</taxon>
        <taxon>Lophotrochozoa</taxon>
        <taxon>Mollusca</taxon>
        <taxon>Gastropoda</taxon>
        <taxon>Heterobranchia</taxon>
        <taxon>Euthyneura</taxon>
        <taxon>Panpulmonata</taxon>
        <taxon>Eupulmonata</taxon>
        <taxon>Stylommatophora</taxon>
        <taxon>Helicina</taxon>
        <taxon>Helicoidea</taxon>
        <taxon>Geomitridae</taxon>
        <taxon>Candidula</taxon>
    </lineage>
</organism>
<name>A0A8S4A3I4_9EUPU</name>
<feature type="region of interest" description="Disordered" evidence="1">
    <location>
        <begin position="341"/>
        <end position="365"/>
    </location>
</feature>
<gene>
    <name evidence="2" type="ORF">CUNI_LOCUS20390</name>
</gene>
<dbReference type="AlphaFoldDB" id="A0A8S4A3I4"/>
<evidence type="ECO:0000313" key="2">
    <source>
        <dbReference type="EMBL" id="CAG5134832.1"/>
    </source>
</evidence>
<accession>A0A8S4A3I4</accession>
<reference evidence="2" key="1">
    <citation type="submission" date="2021-04" db="EMBL/GenBank/DDBJ databases">
        <authorList>
            <consortium name="Molecular Ecology Group"/>
        </authorList>
    </citation>
    <scope>NUCLEOTIDE SEQUENCE</scope>
</reference>